<dbReference type="RefSeq" id="XP_033599002.1">
    <property type="nucleotide sequence ID" value="XM_033749873.1"/>
</dbReference>
<evidence type="ECO:0000256" key="1">
    <source>
        <dbReference type="SAM" id="Phobius"/>
    </source>
</evidence>
<name>A0A6A6W660_9PEZI</name>
<feature type="transmembrane region" description="Helical" evidence="1">
    <location>
        <begin position="12"/>
        <end position="30"/>
    </location>
</feature>
<protein>
    <submittedName>
        <fullName evidence="2">Uncharacterized protein</fullName>
    </submittedName>
</protein>
<keyword evidence="3" id="KW-1185">Reference proteome</keyword>
<keyword evidence="1" id="KW-0472">Membrane</keyword>
<evidence type="ECO:0000313" key="2">
    <source>
        <dbReference type="EMBL" id="KAF2756551.1"/>
    </source>
</evidence>
<keyword evidence="1" id="KW-0812">Transmembrane</keyword>
<dbReference type="AlphaFoldDB" id="A0A6A6W660"/>
<dbReference type="GeneID" id="54490927"/>
<accession>A0A6A6W660</accession>
<gene>
    <name evidence="2" type="ORF">EJ05DRAFT_67466</name>
</gene>
<reference evidence="2" key="1">
    <citation type="journal article" date="2020" name="Stud. Mycol.">
        <title>101 Dothideomycetes genomes: a test case for predicting lifestyles and emergence of pathogens.</title>
        <authorList>
            <person name="Haridas S."/>
            <person name="Albert R."/>
            <person name="Binder M."/>
            <person name="Bloem J."/>
            <person name="Labutti K."/>
            <person name="Salamov A."/>
            <person name="Andreopoulos B."/>
            <person name="Baker S."/>
            <person name="Barry K."/>
            <person name="Bills G."/>
            <person name="Bluhm B."/>
            <person name="Cannon C."/>
            <person name="Castanera R."/>
            <person name="Culley D."/>
            <person name="Daum C."/>
            <person name="Ezra D."/>
            <person name="Gonzalez J."/>
            <person name="Henrissat B."/>
            <person name="Kuo A."/>
            <person name="Liang C."/>
            <person name="Lipzen A."/>
            <person name="Lutzoni F."/>
            <person name="Magnuson J."/>
            <person name="Mondo S."/>
            <person name="Nolan M."/>
            <person name="Ohm R."/>
            <person name="Pangilinan J."/>
            <person name="Park H.-J."/>
            <person name="Ramirez L."/>
            <person name="Alfaro M."/>
            <person name="Sun H."/>
            <person name="Tritt A."/>
            <person name="Yoshinaga Y."/>
            <person name="Zwiers L.-H."/>
            <person name="Turgeon B."/>
            <person name="Goodwin S."/>
            <person name="Spatafora J."/>
            <person name="Crous P."/>
            <person name="Grigoriev I."/>
        </authorList>
    </citation>
    <scope>NUCLEOTIDE SEQUENCE</scope>
    <source>
        <strain evidence="2">CBS 121739</strain>
    </source>
</reference>
<sequence length="55" mass="6667">MHLYKKVRHDCVYTLFLILILLILLNLCIFHRSRPRLWACYGSDGILRSDEMEWT</sequence>
<organism evidence="2 3">
    <name type="scientific">Pseudovirgaria hyperparasitica</name>
    <dbReference type="NCBI Taxonomy" id="470096"/>
    <lineage>
        <taxon>Eukaryota</taxon>
        <taxon>Fungi</taxon>
        <taxon>Dikarya</taxon>
        <taxon>Ascomycota</taxon>
        <taxon>Pezizomycotina</taxon>
        <taxon>Dothideomycetes</taxon>
        <taxon>Dothideomycetes incertae sedis</taxon>
        <taxon>Acrospermales</taxon>
        <taxon>Acrospermaceae</taxon>
        <taxon>Pseudovirgaria</taxon>
    </lineage>
</organism>
<proteinExistence type="predicted"/>
<dbReference type="EMBL" id="ML996575">
    <property type="protein sequence ID" value="KAF2756551.1"/>
    <property type="molecule type" value="Genomic_DNA"/>
</dbReference>
<evidence type="ECO:0000313" key="3">
    <source>
        <dbReference type="Proteomes" id="UP000799437"/>
    </source>
</evidence>
<dbReference type="Proteomes" id="UP000799437">
    <property type="component" value="Unassembled WGS sequence"/>
</dbReference>
<keyword evidence="1" id="KW-1133">Transmembrane helix</keyword>